<dbReference type="PANTHER" id="PTHR46174">
    <property type="entry name" value="CXXC-TYPE ZINC FINGER PROTEIN 1"/>
    <property type="match status" value="1"/>
</dbReference>
<dbReference type="PANTHER" id="PTHR46174:SF1">
    <property type="entry name" value="CXXC-TYPE ZINC FINGER PROTEIN 1"/>
    <property type="match status" value="1"/>
</dbReference>
<reference evidence="13" key="1">
    <citation type="submission" date="2013-02" db="EMBL/GenBank/DDBJ databases">
        <authorList>
            <person name="Hughes D."/>
        </authorList>
    </citation>
    <scope>NUCLEOTIDE SEQUENCE</scope>
    <source>
        <strain>Durham</strain>
        <strain evidence="13">NC isolate 2 -- Noor lab</strain>
    </source>
</reference>
<keyword evidence="8" id="KW-0539">Nucleus</keyword>
<name>T1GH52_MEGSC</name>
<evidence type="ECO:0000256" key="7">
    <source>
        <dbReference type="ARBA" id="ARBA00023163"/>
    </source>
</evidence>
<evidence type="ECO:0000256" key="5">
    <source>
        <dbReference type="ARBA" id="ARBA00023015"/>
    </source>
</evidence>
<evidence type="ECO:0000256" key="3">
    <source>
        <dbReference type="ARBA" id="ARBA00022771"/>
    </source>
</evidence>
<organism evidence="12 13">
    <name type="scientific">Megaselia scalaris</name>
    <name type="common">Humpbacked fly</name>
    <name type="synonym">Phora scalaris</name>
    <dbReference type="NCBI Taxonomy" id="36166"/>
    <lineage>
        <taxon>Eukaryota</taxon>
        <taxon>Metazoa</taxon>
        <taxon>Ecdysozoa</taxon>
        <taxon>Arthropoda</taxon>
        <taxon>Hexapoda</taxon>
        <taxon>Insecta</taxon>
        <taxon>Pterygota</taxon>
        <taxon>Neoptera</taxon>
        <taxon>Endopterygota</taxon>
        <taxon>Diptera</taxon>
        <taxon>Brachycera</taxon>
        <taxon>Muscomorpha</taxon>
        <taxon>Platypezoidea</taxon>
        <taxon>Phoridae</taxon>
        <taxon>Megaseliini</taxon>
        <taxon>Megaselia</taxon>
    </lineage>
</organism>
<evidence type="ECO:0000313" key="13">
    <source>
        <dbReference type="Proteomes" id="UP000015102"/>
    </source>
</evidence>
<dbReference type="STRING" id="36166.T1GH52"/>
<keyword evidence="10" id="KW-0175">Coiled coil</keyword>
<dbReference type="GO" id="GO:0003677">
    <property type="term" value="F:DNA binding"/>
    <property type="evidence" value="ECO:0007669"/>
    <property type="project" value="UniProtKB-KW"/>
</dbReference>
<evidence type="ECO:0000256" key="9">
    <source>
        <dbReference type="ARBA" id="ARBA00023828"/>
    </source>
</evidence>
<evidence type="ECO:0000256" key="4">
    <source>
        <dbReference type="ARBA" id="ARBA00022833"/>
    </source>
</evidence>
<keyword evidence="5" id="KW-0805">Transcription regulation</keyword>
<keyword evidence="13" id="KW-1185">Reference proteome</keyword>
<sequence>MCKRNARNQSKYCSDECGLILASNRIFQILPQRLQEWNFSQCKAELENMKQLEENRKKQNMVKMTLKNLEERHNKLDAILETVKTLRYDSQVKETTEPEDEQSMYCITCGHEIHSKTAIRHMEKCFNKYESQSSFGSVFQTKMEGRSMFCDYYNPASKTYCKRLKVLCPEHSKAPKITETDICGCPLNDAVIQKTEEFCRAQKKSCFKHHMWEKIRRAEIDMECVRQMMKIDELLEQERQIRYSMTSRAGVLGLLLHSTLNHDLMEELRKQQQQLQKN</sequence>
<dbReference type="Proteomes" id="UP000015102">
    <property type="component" value="Unassembled WGS sequence"/>
</dbReference>
<evidence type="ECO:0000256" key="10">
    <source>
        <dbReference type="SAM" id="Coils"/>
    </source>
</evidence>
<evidence type="ECO:0000256" key="6">
    <source>
        <dbReference type="ARBA" id="ARBA00023125"/>
    </source>
</evidence>
<keyword evidence="2" id="KW-0479">Metal-binding</keyword>
<evidence type="ECO:0000259" key="11">
    <source>
        <dbReference type="Pfam" id="PF12269"/>
    </source>
</evidence>
<feature type="coiled-coil region" evidence="10">
    <location>
        <begin position="42"/>
        <end position="86"/>
    </location>
</feature>
<dbReference type="GO" id="GO:0048188">
    <property type="term" value="C:Set1C/COMPASS complex"/>
    <property type="evidence" value="ECO:0007669"/>
    <property type="project" value="InterPro"/>
</dbReference>
<dbReference type="EMBL" id="CAQQ02192220">
    <property type="status" value="NOT_ANNOTATED_CDS"/>
    <property type="molecule type" value="Genomic_DNA"/>
</dbReference>
<keyword evidence="6" id="KW-0238">DNA-binding</keyword>
<keyword evidence="3" id="KW-0863">Zinc-finger</keyword>
<evidence type="ECO:0000256" key="1">
    <source>
        <dbReference type="ARBA" id="ARBA00004123"/>
    </source>
</evidence>
<evidence type="ECO:0000256" key="8">
    <source>
        <dbReference type="ARBA" id="ARBA00023242"/>
    </source>
</evidence>
<dbReference type="Pfam" id="PF12269">
    <property type="entry name" value="CpG_bind_C"/>
    <property type="match status" value="1"/>
</dbReference>
<proteinExistence type="predicted"/>
<accession>T1GH52</accession>
<evidence type="ECO:0000256" key="2">
    <source>
        <dbReference type="ARBA" id="ARBA00022723"/>
    </source>
</evidence>
<comment type="subcellular location">
    <subcellularLocation>
        <location evidence="1">Nucleus</location>
    </subcellularLocation>
</comment>
<dbReference type="AlphaFoldDB" id="T1GH52"/>
<dbReference type="InterPro" id="IPR022056">
    <property type="entry name" value="CpG-bd_C"/>
</dbReference>
<dbReference type="InterPro" id="IPR037869">
    <property type="entry name" value="Spp1/CFP1"/>
</dbReference>
<reference evidence="12" key="2">
    <citation type="submission" date="2015-06" db="UniProtKB">
        <authorList>
            <consortium name="EnsemblMetazoa"/>
        </authorList>
    </citation>
    <scope>IDENTIFICATION</scope>
</reference>
<dbReference type="GO" id="GO:0045893">
    <property type="term" value="P:positive regulation of DNA-templated transcription"/>
    <property type="evidence" value="ECO:0007669"/>
    <property type="project" value="TreeGrafter"/>
</dbReference>
<dbReference type="EnsemblMetazoa" id="MESCA002737-RA">
    <property type="protein sequence ID" value="MESCA002737-PA"/>
    <property type="gene ID" value="MESCA002737"/>
</dbReference>
<feature type="domain" description="CpG binding protein C-terminal" evidence="11">
    <location>
        <begin position="22"/>
        <end position="255"/>
    </location>
</feature>
<dbReference type="HOGENOM" id="CLU_081396_0_0_1"/>
<keyword evidence="7" id="KW-0804">Transcription</keyword>
<protein>
    <recommendedName>
        <fullName evidence="9">CXXC-type zinc finger protein 1</fullName>
    </recommendedName>
</protein>
<dbReference type="GO" id="GO:0008270">
    <property type="term" value="F:zinc ion binding"/>
    <property type="evidence" value="ECO:0007669"/>
    <property type="project" value="UniProtKB-KW"/>
</dbReference>
<keyword evidence="4" id="KW-0862">Zinc</keyword>
<dbReference type="OMA" id="GERDNIN"/>
<evidence type="ECO:0000313" key="12">
    <source>
        <dbReference type="EnsemblMetazoa" id="MESCA002737-PA"/>
    </source>
</evidence>